<accession>A0A815K5W4</accession>
<feature type="non-terminal residue" evidence="4">
    <location>
        <position position="600"/>
    </location>
</feature>
<feature type="coiled-coil region" evidence="2">
    <location>
        <begin position="342"/>
        <end position="369"/>
    </location>
</feature>
<keyword evidence="1" id="KW-0479">Metal-binding</keyword>
<name>A0A815K5W4_9BILA</name>
<feature type="coiled-coil region" evidence="2">
    <location>
        <begin position="185"/>
        <end position="212"/>
    </location>
</feature>
<evidence type="ECO:0000259" key="3">
    <source>
        <dbReference type="PROSITE" id="PS50157"/>
    </source>
</evidence>
<protein>
    <recommendedName>
        <fullName evidence="3">C2H2-type domain-containing protein</fullName>
    </recommendedName>
</protein>
<proteinExistence type="predicted"/>
<dbReference type="Proteomes" id="UP000663889">
    <property type="component" value="Unassembled WGS sequence"/>
</dbReference>
<keyword evidence="2" id="KW-0175">Coiled coil</keyword>
<dbReference type="InterPro" id="IPR013087">
    <property type="entry name" value="Znf_C2H2_type"/>
</dbReference>
<evidence type="ECO:0000313" key="5">
    <source>
        <dbReference type="Proteomes" id="UP000663889"/>
    </source>
</evidence>
<comment type="caution">
    <text evidence="4">The sequence shown here is derived from an EMBL/GenBank/DDBJ whole genome shotgun (WGS) entry which is preliminary data.</text>
</comment>
<feature type="domain" description="C2H2-type" evidence="3">
    <location>
        <begin position="215"/>
        <end position="243"/>
    </location>
</feature>
<evidence type="ECO:0000256" key="2">
    <source>
        <dbReference type="SAM" id="Coils"/>
    </source>
</evidence>
<dbReference type="AlphaFoldDB" id="A0A815K5W4"/>
<dbReference type="PROSITE" id="PS00028">
    <property type="entry name" value="ZINC_FINGER_C2H2_1"/>
    <property type="match status" value="1"/>
</dbReference>
<evidence type="ECO:0000256" key="1">
    <source>
        <dbReference type="PROSITE-ProRule" id="PRU00042"/>
    </source>
</evidence>
<keyword evidence="1" id="KW-0862">Zinc</keyword>
<dbReference type="EMBL" id="CAJNOU010003448">
    <property type="protein sequence ID" value="CAF1391263.1"/>
    <property type="molecule type" value="Genomic_DNA"/>
</dbReference>
<keyword evidence="1" id="KW-0863">Zinc-finger</keyword>
<organism evidence="4 5">
    <name type="scientific">Rotaria sordida</name>
    <dbReference type="NCBI Taxonomy" id="392033"/>
    <lineage>
        <taxon>Eukaryota</taxon>
        <taxon>Metazoa</taxon>
        <taxon>Spiralia</taxon>
        <taxon>Gnathifera</taxon>
        <taxon>Rotifera</taxon>
        <taxon>Eurotatoria</taxon>
        <taxon>Bdelloidea</taxon>
        <taxon>Philodinida</taxon>
        <taxon>Philodinidae</taxon>
        <taxon>Rotaria</taxon>
    </lineage>
</organism>
<reference evidence="4" key="1">
    <citation type="submission" date="2021-02" db="EMBL/GenBank/DDBJ databases">
        <authorList>
            <person name="Nowell W R."/>
        </authorList>
    </citation>
    <scope>NUCLEOTIDE SEQUENCE</scope>
</reference>
<gene>
    <name evidence="4" type="ORF">SEV965_LOCUS30944</name>
</gene>
<sequence>MRPCKPAQFIAELDVDGQHEQDNDDYFSTICEQMQSFGIEIDTQKVLIHFSQYRKGLTDTVIFARYFDERSVEFISLSVIRPSNYSDNQKSMIQGQDPENMISFSDYKGTLKPRPSTLRRQRLTDTVIFARYFDETSVKFISLNVIHPINHAENQKSVIPGQNPQNVILFSDYKSENKAMSTNTLTSKQHKTQEAEAQIQSQKKEVKHISTDKLVSCSQCTQKFKSIANLKQHCTAKHAGPTVCAKMNQDPQNMKTISKCKSETKVMSTNTLSSKSHKTQEAEAQIQSQKKEKFKSIADLKQHCTAKHAGPTACTKMNQDPQNMNTISKCKSETKVMSTNTLTSKQHKTQEAEAQIQSQKKEVKNISTDKLLSGSQCTQKFKSIADLKQHCTAKHAEPTACTKMNQFVVPTDNLINSNHMIDWFQHMKQEIQMKIDQILPKPDWLDSIQMNEKWGLPLSLNNVKFNGPEIYQHACLQLKAYLNNENSNEICRLFSSFRNNGILTNVNHEDYIPSHHVLIKQMNYTVVTALTYMEIWIESCLEQWMNRPSLSISGKNRFEILLHFFEEYQTEALNYYWSKNGVTDPMGYSRFILTSLTIIR</sequence>
<evidence type="ECO:0000313" key="4">
    <source>
        <dbReference type="EMBL" id="CAF1391263.1"/>
    </source>
</evidence>
<dbReference type="GO" id="GO:0008270">
    <property type="term" value="F:zinc ion binding"/>
    <property type="evidence" value="ECO:0007669"/>
    <property type="project" value="UniProtKB-KW"/>
</dbReference>
<dbReference type="SMART" id="SM00355">
    <property type="entry name" value="ZnF_C2H2"/>
    <property type="match status" value="2"/>
</dbReference>
<dbReference type="PROSITE" id="PS50157">
    <property type="entry name" value="ZINC_FINGER_C2H2_2"/>
    <property type="match status" value="1"/>
</dbReference>